<comment type="caution">
    <text evidence="14">The sequence shown here is derived from an EMBL/GenBank/DDBJ whole genome shotgun (WGS) entry which is preliminary data.</text>
</comment>
<accession>A0A5N6L1W3</accession>
<dbReference type="PROSITE" id="PS51405">
    <property type="entry name" value="HEME_HALOPEROXIDASE"/>
    <property type="match status" value="1"/>
</dbReference>
<evidence type="ECO:0000256" key="12">
    <source>
        <dbReference type="SAM" id="SignalP"/>
    </source>
</evidence>
<dbReference type="Gene3D" id="1.10.489.10">
    <property type="entry name" value="Chloroperoxidase-like"/>
    <property type="match status" value="1"/>
</dbReference>
<comment type="similarity">
    <text evidence="2">Belongs to the prefoldin subunit beta family.</text>
</comment>
<gene>
    <name evidence="14" type="ORF">FH972_025647</name>
</gene>
<keyword evidence="4" id="KW-0349">Heme</keyword>
<dbReference type="CDD" id="cd23165">
    <property type="entry name" value="Prefoldin_4"/>
    <property type="match status" value="1"/>
</dbReference>
<keyword evidence="5" id="KW-0479">Metal-binding</keyword>
<keyword evidence="7" id="KW-0408">Iron</keyword>
<dbReference type="GO" id="GO:0009409">
    <property type="term" value="P:response to cold"/>
    <property type="evidence" value="ECO:0007669"/>
    <property type="project" value="UniProtKB-ARBA"/>
</dbReference>
<dbReference type="GO" id="GO:0004601">
    <property type="term" value="F:peroxidase activity"/>
    <property type="evidence" value="ECO:0007669"/>
    <property type="project" value="UniProtKB-KW"/>
</dbReference>
<feature type="signal peptide" evidence="12">
    <location>
        <begin position="1"/>
        <end position="19"/>
    </location>
</feature>
<keyword evidence="3" id="KW-0575">Peroxidase</keyword>
<dbReference type="InterPro" id="IPR009053">
    <property type="entry name" value="Prefoldin"/>
</dbReference>
<keyword evidence="15" id="KW-1185">Reference proteome</keyword>
<evidence type="ECO:0000256" key="8">
    <source>
        <dbReference type="ARBA" id="ARBA00023186"/>
    </source>
</evidence>
<comment type="similarity">
    <text evidence="10">Belongs to the chloroperoxidase family.</text>
</comment>
<evidence type="ECO:0000256" key="1">
    <source>
        <dbReference type="ARBA" id="ARBA00001970"/>
    </source>
</evidence>
<dbReference type="EMBL" id="VIBQ01000062">
    <property type="protein sequence ID" value="KAB8556610.1"/>
    <property type="molecule type" value="Genomic_DNA"/>
</dbReference>
<dbReference type="GO" id="GO:0051082">
    <property type="term" value="F:unfolded protein binding"/>
    <property type="evidence" value="ECO:0007669"/>
    <property type="project" value="InterPro"/>
</dbReference>
<evidence type="ECO:0000256" key="6">
    <source>
        <dbReference type="ARBA" id="ARBA00023002"/>
    </source>
</evidence>
<proteinExistence type="inferred from homology"/>
<dbReference type="InterPro" id="IPR036851">
    <property type="entry name" value="Chloroperoxidase-like_sf"/>
</dbReference>
<evidence type="ECO:0000259" key="13">
    <source>
        <dbReference type="PROSITE" id="PS51405"/>
    </source>
</evidence>
<evidence type="ECO:0000256" key="10">
    <source>
        <dbReference type="ARBA" id="ARBA00025795"/>
    </source>
</evidence>
<feature type="coiled-coil region" evidence="11">
    <location>
        <begin position="454"/>
        <end position="538"/>
    </location>
</feature>
<keyword evidence="12" id="KW-0732">Signal</keyword>
<dbReference type="GO" id="GO:0046872">
    <property type="term" value="F:metal ion binding"/>
    <property type="evidence" value="ECO:0007669"/>
    <property type="project" value="UniProtKB-KW"/>
</dbReference>
<dbReference type="Pfam" id="PF01328">
    <property type="entry name" value="Peroxidase_2"/>
    <property type="match status" value="1"/>
</dbReference>
<evidence type="ECO:0000256" key="9">
    <source>
        <dbReference type="ARBA" id="ARBA00024667"/>
    </source>
</evidence>
<dbReference type="PANTHER" id="PTHR33577:SF1">
    <property type="entry name" value="HEME HALOPEROXIDASE FAMILY PROFILE DOMAIN-CONTAINING PROTEIN"/>
    <property type="match status" value="1"/>
</dbReference>
<dbReference type="OrthoDB" id="407298at2759"/>
<dbReference type="GO" id="GO:0016272">
    <property type="term" value="C:prefoldin complex"/>
    <property type="evidence" value="ECO:0007669"/>
    <property type="project" value="InterPro"/>
</dbReference>
<dbReference type="Proteomes" id="UP000327013">
    <property type="component" value="Unassembled WGS sequence"/>
</dbReference>
<keyword evidence="11" id="KW-0175">Coiled coil</keyword>
<evidence type="ECO:0000313" key="15">
    <source>
        <dbReference type="Proteomes" id="UP000327013"/>
    </source>
</evidence>
<evidence type="ECO:0000256" key="4">
    <source>
        <dbReference type="ARBA" id="ARBA00022617"/>
    </source>
</evidence>
<evidence type="ECO:0000256" key="7">
    <source>
        <dbReference type="ARBA" id="ARBA00023004"/>
    </source>
</evidence>
<comment type="function">
    <text evidence="9">Binds specifically to cytosolic chaperonin (c-CPN) and transfers target proteins to it. Binds to nascent polypeptide chain and promotes folding in an environment in which there are many competing pathways for nonnative proteins.</text>
</comment>
<evidence type="ECO:0000313" key="14">
    <source>
        <dbReference type="EMBL" id="KAB8556610.1"/>
    </source>
</evidence>
<dbReference type="Gene3D" id="1.10.287.370">
    <property type="match status" value="1"/>
</dbReference>
<evidence type="ECO:0000256" key="3">
    <source>
        <dbReference type="ARBA" id="ARBA00022559"/>
    </source>
</evidence>
<dbReference type="FunFam" id="1.10.287.370:FF:000005">
    <property type="entry name" value="Prefoldin subunit 4"/>
    <property type="match status" value="1"/>
</dbReference>
<evidence type="ECO:0000256" key="11">
    <source>
        <dbReference type="SAM" id="Coils"/>
    </source>
</evidence>
<keyword evidence="6" id="KW-0560">Oxidoreductase</keyword>
<dbReference type="InterPro" id="IPR000028">
    <property type="entry name" value="Chloroperoxidase"/>
</dbReference>
<evidence type="ECO:0000256" key="5">
    <source>
        <dbReference type="ARBA" id="ARBA00022723"/>
    </source>
</evidence>
<sequence>MKASFSIAAVAALFGPAAAFPAMNIMDLPKSAEVLRPRQVEGINIKFDASKQYVSNKGKYAFVAPGPNDQRGPCPGLNAMANHGYIPHNGVATIQQFVDGTYDVFGMGVDLGGFLAIYGAVFDGDLLSWSIGGPQPASLVSPLKGILGQPQGISGSHNKYEGDASPTRGDLFMVGDDYSVVLDQFKGLYSLQGSETEESSNYDLGVLTTYRVKRFAESVNKNPYFFNGPFSGVEVQPAAYTFIYRFMSNKSTEFPEGRLSQNVLKAFFSITGDTPDEFVYTPGHEKIPDNWYKRAIGDEYTIPFFEADLLAAAVQNPQFLSIGGNTGKVNTFTPVDIQNITGGLYSLATFAEPHNLQCFIYQLVIQAGPDILEGSILDTLGAINLLKDPLSKLVGGVSCPTLNKVQVDQFQDSLKVHPNRHIFDVAMASIERRMAETATEVEVRREDQDSINAFSRLNNRESNLEAQLATLESQKADLEEVSSELELADEDEKVPYRVGDTFVSLSVDKVQELLQERVQEVEKEIGAVEGKLSSAREEMEGLKVKLYARFGKSINLER</sequence>
<organism evidence="14 15">
    <name type="scientific">Carpinus fangiana</name>
    <dbReference type="NCBI Taxonomy" id="176857"/>
    <lineage>
        <taxon>Eukaryota</taxon>
        <taxon>Viridiplantae</taxon>
        <taxon>Streptophyta</taxon>
        <taxon>Embryophyta</taxon>
        <taxon>Tracheophyta</taxon>
        <taxon>Spermatophyta</taxon>
        <taxon>Magnoliopsida</taxon>
        <taxon>eudicotyledons</taxon>
        <taxon>Gunneridae</taxon>
        <taxon>Pentapetalae</taxon>
        <taxon>rosids</taxon>
        <taxon>fabids</taxon>
        <taxon>Fagales</taxon>
        <taxon>Betulaceae</taxon>
        <taxon>Carpinus</taxon>
    </lineage>
</organism>
<dbReference type="Pfam" id="PF01920">
    <property type="entry name" value="Prefoldin_2"/>
    <property type="match status" value="1"/>
</dbReference>
<dbReference type="SUPFAM" id="SSF46579">
    <property type="entry name" value="Prefoldin"/>
    <property type="match status" value="1"/>
</dbReference>
<feature type="domain" description="Heme haloperoxidase family profile" evidence="13">
    <location>
        <begin position="58"/>
        <end position="311"/>
    </location>
</feature>
<comment type="cofactor">
    <cofactor evidence="1">
        <name>heme b</name>
        <dbReference type="ChEBI" id="CHEBI:60344"/>
    </cofactor>
</comment>
<protein>
    <recommendedName>
        <fullName evidence="13">Heme haloperoxidase family profile domain-containing protein</fullName>
    </recommendedName>
</protein>
<dbReference type="PANTHER" id="PTHR33577">
    <property type="entry name" value="STERIGMATOCYSTIN BIOSYNTHESIS PEROXIDASE STCC-RELATED"/>
    <property type="match status" value="1"/>
</dbReference>
<dbReference type="InterPro" id="IPR002777">
    <property type="entry name" value="PFD_beta-like"/>
</dbReference>
<dbReference type="GO" id="GO:0006457">
    <property type="term" value="P:protein folding"/>
    <property type="evidence" value="ECO:0007669"/>
    <property type="project" value="InterPro"/>
</dbReference>
<reference evidence="14 15" key="1">
    <citation type="submission" date="2019-06" db="EMBL/GenBank/DDBJ databases">
        <title>A chromosomal-level reference genome of Carpinus fangiana (Coryloideae, Betulaceae).</title>
        <authorList>
            <person name="Yang X."/>
            <person name="Wang Z."/>
            <person name="Zhang L."/>
            <person name="Hao G."/>
            <person name="Liu J."/>
            <person name="Yang Y."/>
        </authorList>
    </citation>
    <scope>NUCLEOTIDE SEQUENCE [LARGE SCALE GENOMIC DNA]</scope>
    <source>
        <strain evidence="14">Cfa_2016G</strain>
        <tissue evidence="14">Leaf</tissue>
    </source>
</reference>
<dbReference type="SUPFAM" id="SSF47571">
    <property type="entry name" value="Cloroperoxidase"/>
    <property type="match status" value="1"/>
</dbReference>
<dbReference type="GO" id="GO:0005737">
    <property type="term" value="C:cytoplasm"/>
    <property type="evidence" value="ECO:0007669"/>
    <property type="project" value="UniProtKB-ARBA"/>
</dbReference>
<feature type="chain" id="PRO_5024328395" description="Heme haloperoxidase family profile domain-containing protein" evidence="12">
    <location>
        <begin position="20"/>
        <end position="558"/>
    </location>
</feature>
<dbReference type="AlphaFoldDB" id="A0A5N6L1W3"/>
<name>A0A5N6L1W3_9ROSI</name>
<keyword evidence="8" id="KW-0143">Chaperone</keyword>
<evidence type="ECO:0000256" key="2">
    <source>
        <dbReference type="ARBA" id="ARBA00008045"/>
    </source>
</evidence>